<dbReference type="InterPro" id="IPR036047">
    <property type="entry name" value="F-box-like_dom_sf"/>
</dbReference>
<dbReference type="OrthoDB" id="3435011at2759"/>
<evidence type="ECO:0000313" key="3">
    <source>
        <dbReference type="Proteomes" id="UP000070328"/>
    </source>
</evidence>
<organism evidence="2 3">
    <name type="scientific">Colletotrichum simmondsii</name>
    <dbReference type="NCBI Taxonomy" id="703756"/>
    <lineage>
        <taxon>Eukaryota</taxon>
        <taxon>Fungi</taxon>
        <taxon>Dikarya</taxon>
        <taxon>Ascomycota</taxon>
        <taxon>Pezizomycotina</taxon>
        <taxon>Sordariomycetes</taxon>
        <taxon>Hypocreomycetidae</taxon>
        <taxon>Glomerellales</taxon>
        <taxon>Glomerellaceae</taxon>
        <taxon>Colletotrichum</taxon>
        <taxon>Colletotrichum acutatum species complex</taxon>
    </lineage>
</organism>
<accession>A0A135SF59</accession>
<dbReference type="EMBL" id="JFBX01000586">
    <property type="protein sequence ID" value="KXH34549.1"/>
    <property type="molecule type" value="Genomic_DNA"/>
</dbReference>
<protein>
    <submittedName>
        <fullName evidence="2">F-box domain-containing protein</fullName>
    </submittedName>
</protein>
<evidence type="ECO:0000313" key="2">
    <source>
        <dbReference type="EMBL" id="KXH34549.1"/>
    </source>
</evidence>
<dbReference type="SUPFAM" id="SSF81383">
    <property type="entry name" value="F-box domain"/>
    <property type="match status" value="1"/>
</dbReference>
<dbReference type="InterPro" id="IPR001810">
    <property type="entry name" value="F-box_dom"/>
</dbReference>
<dbReference type="Pfam" id="PF00646">
    <property type="entry name" value="F-box"/>
    <property type="match status" value="1"/>
</dbReference>
<reference evidence="2 3" key="1">
    <citation type="submission" date="2014-02" db="EMBL/GenBank/DDBJ databases">
        <title>The genome sequence of Colletotrichum simmondsii CBS122122.</title>
        <authorList>
            <person name="Baroncelli R."/>
            <person name="Thon M.R."/>
        </authorList>
    </citation>
    <scope>NUCLEOTIDE SEQUENCE [LARGE SCALE GENOMIC DNA]</scope>
    <source>
        <strain evidence="2 3">CBS122122</strain>
    </source>
</reference>
<evidence type="ECO:0000259" key="1">
    <source>
        <dbReference type="Pfam" id="PF00646"/>
    </source>
</evidence>
<keyword evidence="3" id="KW-1185">Reference proteome</keyword>
<sequence length="236" mass="27471">MSGKGTSVNFSQPLPQFSLAIFTKLPPELQLEILSYCQQNDLICMSLASHSLRAMMLPLIPAKPSLLSYDQVNPPEAIKCECGDTSAIGVVQDNYWHRRKRHVYKYAEPPRRCSNWTPCRSYATDHAMCRRQWCRHCSCTTCPLYARLRESMGDLRYCAECQKFTKRLRTKKYKGRCLHGRPRVRRNPDNHWTAKKGVSYGYRWWRRWGTCGVDAWGYPDGNKTADISRRRNARVV</sequence>
<feature type="domain" description="F-box" evidence="1">
    <location>
        <begin position="23"/>
        <end position="54"/>
    </location>
</feature>
<dbReference type="CDD" id="cd09917">
    <property type="entry name" value="F-box_SF"/>
    <property type="match status" value="1"/>
</dbReference>
<proteinExistence type="predicted"/>
<comment type="caution">
    <text evidence="2">The sequence shown here is derived from an EMBL/GenBank/DDBJ whole genome shotgun (WGS) entry which is preliminary data.</text>
</comment>
<dbReference type="AlphaFoldDB" id="A0A135SF59"/>
<gene>
    <name evidence="2" type="ORF">CSIM01_00460</name>
</gene>
<dbReference type="Proteomes" id="UP000070328">
    <property type="component" value="Unassembled WGS sequence"/>
</dbReference>
<name>A0A135SF59_9PEZI</name>